<dbReference type="SUPFAM" id="SSF52540">
    <property type="entry name" value="P-loop containing nucleoside triphosphate hydrolases"/>
    <property type="match status" value="1"/>
</dbReference>
<reference evidence="3" key="1">
    <citation type="submission" date="2016-12" db="EMBL/GenBank/DDBJ databases">
        <title>Comparative genomics of four Isosphaeraceae planctomycetes: a common pool of plasmids and glycoside hydrolase genes.</title>
        <authorList>
            <person name="Ivanova A."/>
        </authorList>
    </citation>
    <scope>NUCLEOTIDE SEQUENCE [LARGE SCALE GENOMIC DNA]</scope>
    <source>
        <strain evidence="3">PX4</strain>
    </source>
</reference>
<evidence type="ECO:0000313" key="2">
    <source>
        <dbReference type="EMBL" id="APW61003.1"/>
    </source>
</evidence>
<accession>A0A1U7CQ49</accession>
<keyword evidence="3" id="KW-1185">Reference proteome</keyword>
<dbReference type="AlphaFoldDB" id="A0A1U7CQ49"/>
<dbReference type="Gene3D" id="3.40.50.300">
    <property type="entry name" value="P-loop containing nucleotide triphosphate hydrolases"/>
    <property type="match status" value="1"/>
</dbReference>
<dbReference type="PANTHER" id="PTHR13696:SF52">
    <property type="entry name" value="PARA FAMILY PROTEIN CT_582"/>
    <property type="match status" value="1"/>
</dbReference>
<dbReference type="OrthoDB" id="9815116at2"/>
<dbReference type="PANTHER" id="PTHR13696">
    <property type="entry name" value="P-LOOP CONTAINING NUCLEOSIDE TRIPHOSPHATE HYDROLASE"/>
    <property type="match status" value="1"/>
</dbReference>
<dbReference type="EC" id="3.6.-.-" evidence="2"/>
<dbReference type="InterPro" id="IPR050678">
    <property type="entry name" value="DNA_Partitioning_ATPase"/>
</dbReference>
<dbReference type="GO" id="GO:0016787">
    <property type="term" value="F:hydrolase activity"/>
    <property type="evidence" value="ECO:0007669"/>
    <property type="project" value="UniProtKB-KW"/>
</dbReference>
<organism evidence="2 3">
    <name type="scientific">Paludisphaera borealis</name>
    <dbReference type="NCBI Taxonomy" id="1387353"/>
    <lineage>
        <taxon>Bacteria</taxon>
        <taxon>Pseudomonadati</taxon>
        <taxon>Planctomycetota</taxon>
        <taxon>Planctomycetia</taxon>
        <taxon>Isosphaerales</taxon>
        <taxon>Isosphaeraceae</taxon>
        <taxon>Paludisphaera</taxon>
    </lineage>
</organism>
<keyword evidence="2" id="KW-0378">Hydrolase</keyword>
<dbReference type="InterPro" id="IPR025669">
    <property type="entry name" value="AAA_dom"/>
</dbReference>
<proteinExistence type="predicted"/>
<dbReference type="FunFam" id="3.40.50.300:FF:000285">
    <property type="entry name" value="Sporulation initiation inhibitor Soj"/>
    <property type="match status" value="1"/>
</dbReference>
<evidence type="ECO:0000259" key="1">
    <source>
        <dbReference type="Pfam" id="PF13614"/>
    </source>
</evidence>
<name>A0A1U7CQ49_9BACT</name>
<dbReference type="Pfam" id="PF13614">
    <property type="entry name" value="AAA_31"/>
    <property type="match status" value="1"/>
</dbReference>
<dbReference type="Proteomes" id="UP000186309">
    <property type="component" value="Chromosome"/>
</dbReference>
<dbReference type="RefSeq" id="WP_076346030.1">
    <property type="nucleotide sequence ID" value="NZ_CP019082.1"/>
</dbReference>
<dbReference type="InterPro" id="IPR027417">
    <property type="entry name" value="P-loop_NTPase"/>
</dbReference>
<evidence type="ECO:0000313" key="3">
    <source>
        <dbReference type="Proteomes" id="UP000186309"/>
    </source>
</evidence>
<feature type="domain" description="AAA" evidence="1">
    <location>
        <begin position="2"/>
        <end position="173"/>
    </location>
</feature>
<dbReference type="STRING" id="1387353.BSF38_02502"/>
<dbReference type="KEGG" id="pbor:BSF38_02502"/>
<protein>
    <submittedName>
        <fullName evidence="2">Sporulation initiation inhibitor protein Soj</fullName>
        <ecNumber evidence="2">3.6.-.-</ecNumber>
    </submittedName>
</protein>
<sequence>MAKIISVANQKGGVGKTTTAINIAAGLAKSGRTALVIDVDPQCNATSGLGVEPAQRHPLLAGKPLSETVAETSQPNLFVLPGSQSLADADALSASNRQRASTLRQQLTGELSRFDYVFLDCPPSLGQLTRAALGASAELYIPIQCEYFAMEGLSQIIELARQTKARDNHRLEIGGIVLTMYDPALDLANEVVGEVRQYFDETVFESLIPRDVHISEAPSHGRSVLDYAPRARGARAYTELVMEVIDRE</sequence>
<dbReference type="CDD" id="cd02042">
    <property type="entry name" value="ParAB_family"/>
    <property type="match status" value="1"/>
</dbReference>
<dbReference type="EMBL" id="CP019082">
    <property type="protein sequence ID" value="APW61003.1"/>
    <property type="molecule type" value="Genomic_DNA"/>
</dbReference>
<gene>
    <name evidence="2" type="primary">soj_2</name>
    <name evidence="2" type="ORF">BSF38_02502</name>
</gene>